<dbReference type="InterPro" id="IPR029063">
    <property type="entry name" value="SAM-dependent_MTases_sf"/>
</dbReference>
<evidence type="ECO:0000256" key="2">
    <source>
        <dbReference type="ARBA" id="ARBA00022603"/>
    </source>
</evidence>
<evidence type="ECO:0000256" key="5">
    <source>
        <dbReference type="ARBA" id="ARBA00022747"/>
    </source>
</evidence>
<dbReference type="InterPro" id="IPR050750">
    <property type="entry name" value="C5-MTase"/>
</dbReference>
<dbReference type="GO" id="GO:0009307">
    <property type="term" value="P:DNA restriction-modification system"/>
    <property type="evidence" value="ECO:0007669"/>
    <property type="project" value="UniProtKB-KW"/>
</dbReference>
<reference evidence="6 7" key="1">
    <citation type="journal article" date="2015" name="Int J Genomics">
        <title>Comparative Genomics Revealed Genetic Diversity and Species/Strain-Level Differences in Carbohydrate Metabolism of Three Probiotic Bifidobacterial Species.</title>
        <authorList>
            <person name="Odamaki T."/>
            <person name="Horigome A."/>
            <person name="Sugahara H."/>
            <person name="Hashikura N."/>
            <person name="Minami J."/>
            <person name="Xiao J.Z."/>
            <person name="Abe F."/>
        </authorList>
    </citation>
    <scope>NUCLEOTIDE SEQUENCE [LARGE SCALE GENOMIC DNA]</scope>
    <source>
        <strain evidence="6 7">MCC 0483</strain>
    </source>
</reference>
<proteinExistence type="predicted"/>
<accession>A0AB34T8M6</accession>
<dbReference type="Proteomes" id="UP000037239">
    <property type="component" value="Unassembled WGS sequence"/>
</dbReference>
<protein>
    <recommendedName>
        <fullName evidence="1">DNA (cytosine-5-)-methyltransferase</fullName>
        <ecNumber evidence="1">2.1.1.37</ecNumber>
    </recommendedName>
</protein>
<dbReference type="AlphaFoldDB" id="A0AB34T8M6"/>
<keyword evidence="5" id="KW-0680">Restriction system</keyword>
<organism evidence="6 7">
    <name type="scientific">Bifidobacterium animalis subsp. animalis MCC 0483</name>
    <dbReference type="NCBI Taxonomy" id="1365955"/>
    <lineage>
        <taxon>Bacteria</taxon>
        <taxon>Bacillati</taxon>
        <taxon>Actinomycetota</taxon>
        <taxon>Actinomycetes</taxon>
        <taxon>Bifidobacteriales</taxon>
        <taxon>Bifidobacteriaceae</taxon>
        <taxon>Bifidobacterium</taxon>
    </lineage>
</organism>
<keyword evidence="4" id="KW-0949">S-adenosyl-L-methionine</keyword>
<dbReference type="GO" id="GO:0003886">
    <property type="term" value="F:DNA (cytosine-5-)-methyltransferase activity"/>
    <property type="evidence" value="ECO:0007669"/>
    <property type="project" value="UniProtKB-EC"/>
</dbReference>
<dbReference type="EC" id="2.1.1.37" evidence="1"/>
<evidence type="ECO:0000313" key="7">
    <source>
        <dbReference type="Proteomes" id="UP000037239"/>
    </source>
</evidence>
<dbReference type="EMBL" id="AWFK01000008">
    <property type="protein sequence ID" value="KOA49557.1"/>
    <property type="molecule type" value="Genomic_DNA"/>
</dbReference>
<keyword evidence="3" id="KW-0808">Transferase</keyword>
<evidence type="ECO:0000256" key="1">
    <source>
        <dbReference type="ARBA" id="ARBA00011975"/>
    </source>
</evidence>
<dbReference type="PANTHER" id="PTHR46098">
    <property type="entry name" value="TRNA (CYTOSINE(38)-C(5))-METHYLTRANSFERASE"/>
    <property type="match status" value="1"/>
</dbReference>
<name>A0AB34T8M6_9BIFI</name>
<evidence type="ECO:0000256" key="3">
    <source>
        <dbReference type="ARBA" id="ARBA00022679"/>
    </source>
</evidence>
<gene>
    <name evidence="6" type="ORF">BAAM0483_05275</name>
</gene>
<dbReference type="Gene3D" id="3.40.50.150">
    <property type="entry name" value="Vaccinia Virus protein VP39"/>
    <property type="match status" value="1"/>
</dbReference>
<dbReference type="GO" id="GO:0032259">
    <property type="term" value="P:methylation"/>
    <property type="evidence" value="ECO:0007669"/>
    <property type="project" value="UniProtKB-KW"/>
</dbReference>
<dbReference type="SUPFAM" id="SSF53335">
    <property type="entry name" value="S-adenosyl-L-methionine-dependent methyltransferases"/>
    <property type="match status" value="1"/>
</dbReference>
<dbReference type="InterPro" id="IPR001525">
    <property type="entry name" value="C5_MeTfrase"/>
</dbReference>
<dbReference type="RefSeq" id="WP_052826375.1">
    <property type="nucleotide sequence ID" value="NZ_AWFK01000008.1"/>
</dbReference>
<dbReference type="PROSITE" id="PS00094">
    <property type="entry name" value="C5_MTASE_1"/>
    <property type="match status" value="1"/>
</dbReference>
<comment type="caution">
    <text evidence="6">The sequence shown here is derived from an EMBL/GenBank/DDBJ whole genome shotgun (WGS) entry which is preliminary data.</text>
</comment>
<dbReference type="InterPro" id="IPR018117">
    <property type="entry name" value="C5_DNA_meth_AS"/>
</dbReference>
<dbReference type="Pfam" id="PF00145">
    <property type="entry name" value="DNA_methylase"/>
    <property type="match status" value="1"/>
</dbReference>
<dbReference type="PANTHER" id="PTHR46098:SF1">
    <property type="entry name" value="TRNA (CYTOSINE(38)-C(5))-METHYLTRANSFERASE"/>
    <property type="match status" value="1"/>
</dbReference>
<evidence type="ECO:0000256" key="4">
    <source>
        <dbReference type="ARBA" id="ARBA00022691"/>
    </source>
</evidence>
<sequence length="672" mass="73871">MTITLLSLFTGYGGLDLGVADALHEPLDTIAVCDIEPGPSRLLSHRYPHTPNLGDITQVDWSTLPHVDIICGGSPCQSMSVAGLRAGMHEGTRSGLWSYQMDAVHALHPSLMVWENVSGALSATASSDHDLTVYNQRARLLTRHGLCSCPTPTIQVDGFTPAAGEKTLPAAQQLLAWSHTHNTDPTTFTCTTCGRLIFETTADSRVFADTDRLNRQHTGPSIRALGRVLGDLANTGYDAVWHQVEAADTGAPHHRARIFLAAWPHDPQDRHPIPGLNNQPTRQPDGQPFAVWQPDEDVWVSGMGVDLFNEPDVYDGSWPASGIMNQGRVWHTIPQLGAVLDDQWKPADTSMPADMLPTVSAVYDGMKAGSPANSQRRANHNRQLGLTDVINLLPTPCARDVKGHNRRHNTDCIWGAISLNMPRQLLPTPKCSDGNGPGGKAKDHLNTAVAQLDNRQRLLSPPNTMDTLPPRTGTALDHALRRGDPNRIPCAGTGNLREDVTRMTMNDHGMYGSYTQAIRRWEQTIRRAAPSPDTVTRRFRQWVSTLPDHMVNPDTFTGMPEASQTDWGFWQHVHADPAYGGDTIPASMLPPEPVLDQWTAHATTPMPTPRWLNPRFVEWMMGLPDGWVTDPDLWEDPPANPRMLQIRMLGNGVVPRQAAAGIDWCLHVGGRK</sequence>
<evidence type="ECO:0000313" key="6">
    <source>
        <dbReference type="EMBL" id="KOA49557.1"/>
    </source>
</evidence>
<keyword evidence="2" id="KW-0489">Methyltransferase</keyword>